<feature type="signal peptide" evidence="1">
    <location>
        <begin position="1"/>
        <end position="22"/>
    </location>
</feature>
<sequence length="152" mass="16471">MLRIALFFALATSLAACSFNKAAPTWAEKAPFINRMEIHSVDKEANELLHKTSHLTLGASASHNVKLAAGKHYAFFADCADECSNLDLSLQQDGATLKADTAEDASPMFGFYAAQAGNYQLVPLMTSCVSADKKGCKYTVQVFESERQLIAD</sequence>
<dbReference type="Proteomes" id="UP000614058">
    <property type="component" value="Unassembled WGS sequence"/>
</dbReference>
<evidence type="ECO:0000313" key="3">
    <source>
        <dbReference type="Proteomes" id="UP000614058"/>
    </source>
</evidence>
<organism evidence="2 3">
    <name type="scientific">Kingella bonacorsii</name>
    <dbReference type="NCBI Taxonomy" id="2796361"/>
    <lineage>
        <taxon>Bacteria</taxon>
        <taxon>Pseudomonadati</taxon>
        <taxon>Pseudomonadota</taxon>
        <taxon>Betaproteobacteria</taxon>
        <taxon>Neisseriales</taxon>
        <taxon>Neisseriaceae</taxon>
        <taxon>Kingella</taxon>
    </lineage>
</organism>
<evidence type="ECO:0008006" key="4">
    <source>
        <dbReference type="Google" id="ProtNLM"/>
    </source>
</evidence>
<keyword evidence="1" id="KW-0732">Signal</keyword>
<dbReference type="PROSITE" id="PS51257">
    <property type="entry name" value="PROKAR_LIPOPROTEIN"/>
    <property type="match status" value="1"/>
</dbReference>
<protein>
    <recommendedName>
        <fullName evidence="4">Lipoprotein</fullName>
    </recommendedName>
</protein>
<dbReference type="EMBL" id="JAEHNZ010000001">
    <property type="protein sequence ID" value="MBK0395798.1"/>
    <property type="molecule type" value="Genomic_DNA"/>
</dbReference>
<gene>
    <name evidence="2" type="ORF">JDW22_04180</name>
</gene>
<comment type="caution">
    <text evidence="2">The sequence shown here is derived from an EMBL/GenBank/DDBJ whole genome shotgun (WGS) entry which is preliminary data.</text>
</comment>
<keyword evidence="3" id="KW-1185">Reference proteome</keyword>
<dbReference type="RefSeq" id="WP_200521830.1">
    <property type="nucleotide sequence ID" value="NZ_JAEHNZ010000001.1"/>
</dbReference>
<reference evidence="2 3" key="1">
    <citation type="journal article" date="2021" name="Pathogens">
        <title>Isolation and Characterization of Kingella bonacorsii sp. nov., A Novel Kingella Species Detected in a Stable Periodontitis Subject.</title>
        <authorList>
            <person name="Antezack A."/>
            <person name="Boxberger M."/>
            <person name="Rolland C."/>
            <person name="Monnet-Corti V."/>
            <person name="La Scola B."/>
        </authorList>
    </citation>
    <scope>NUCLEOTIDE SEQUENCE [LARGE SCALE GENOMIC DNA]</scope>
    <source>
        <strain evidence="2 3">Marseille-Q4569</strain>
    </source>
</reference>
<evidence type="ECO:0000256" key="1">
    <source>
        <dbReference type="SAM" id="SignalP"/>
    </source>
</evidence>
<evidence type="ECO:0000313" key="2">
    <source>
        <dbReference type="EMBL" id="MBK0395798.1"/>
    </source>
</evidence>
<feature type="chain" id="PRO_5047131749" description="Lipoprotein" evidence="1">
    <location>
        <begin position="23"/>
        <end position="152"/>
    </location>
</feature>
<accession>A0ABS1BRA0</accession>
<proteinExistence type="predicted"/>
<name>A0ABS1BRA0_9NEIS</name>